<evidence type="ECO:0000256" key="1">
    <source>
        <dbReference type="SAM" id="MobiDB-lite"/>
    </source>
</evidence>
<reference evidence="3" key="1">
    <citation type="journal article" date="2023" name="G3 (Bethesda)">
        <title>Whole genome assembly and annotation of the endangered Caribbean coral Acropora cervicornis.</title>
        <authorList>
            <person name="Selwyn J.D."/>
            <person name="Vollmer S.V."/>
        </authorList>
    </citation>
    <scope>NUCLEOTIDE SEQUENCE</scope>
    <source>
        <strain evidence="3">K2</strain>
    </source>
</reference>
<keyword evidence="2" id="KW-0812">Transmembrane</keyword>
<organism evidence="3 4">
    <name type="scientific">Acropora cervicornis</name>
    <name type="common">Staghorn coral</name>
    <dbReference type="NCBI Taxonomy" id="6130"/>
    <lineage>
        <taxon>Eukaryota</taxon>
        <taxon>Metazoa</taxon>
        <taxon>Cnidaria</taxon>
        <taxon>Anthozoa</taxon>
        <taxon>Hexacorallia</taxon>
        <taxon>Scleractinia</taxon>
        <taxon>Astrocoeniina</taxon>
        <taxon>Acroporidae</taxon>
        <taxon>Acropora</taxon>
    </lineage>
</organism>
<name>A0AAD9VHD8_ACRCE</name>
<feature type="transmembrane region" description="Helical" evidence="2">
    <location>
        <begin position="128"/>
        <end position="148"/>
    </location>
</feature>
<feature type="compositionally biased region" description="Polar residues" evidence="1">
    <location>
        <begin position="65"/>
        <end position="86"/>
    </location>
</feature>
<feature type="region of interest" description="Disordered" evidence="1">
    <location>
        <begin position="61"/>
        <end position="90"/>
    </location>
</feature>
<feature type="transmembrane region" description="Helical" evidence="2">
    <location>
        <begin position="154"/>
        <end position="173"/>
    </location>
</feature>
<accession>A0AAD9VHD8</accession>
<evidence type="ECO:0000313" key="4">
    <source>
        <dbReference type="Proteomes" id="UP001249851"/>
    </source>
</evidence>
<proteinExistence type="predicted"/>
<reference evidence="3" key="2">
    <citation type="journal article" date="2023" name="Science">
        <title>Genomic signatures of disease resistance in endangered staghorn corals.</title>
        <authorList>
            <person name="Vollmer S.V."/>
            <person name="Selwyn J.D."/>
            <person name="Despard B.A."/>
            <person name="Roesel C.L."/>
        </authorList>
    </citation>
    <scope>NUCLEOTIDE SEQUENCE</scope>
    <source>
        <strain evidence="3">K2</strain>
    </source>
</reference>
<keyword evidence="2" id="KW-1133">Transmembrane helix</keyword>
<dbReference type="AlphaFoldDB" id="A0AAD9VHD8"/>
<protein>
    <submittedName>
        <fullName evidence="3">Uncharacterized protein</fullName>
    </submittedName>
</protein>
<keyword evidence="4" id="KW-1185">Reference proteome</keyword>
<feature type="transmembrane region" description="Helical" evidence="2">
    <location>
        <begin position="178"/>
        <end position="197"/>
    </location>
</feature>
<dbReference type="Proteomes" id="UP001249851">
    <property type="component" value="Unassembled WGS sequence"/>
</dbReference>
<dbReference type="EMBL" id="JARQWQ010000001">
    <property type="protein sequence ID" value="KAK2573977.1"/>
    <property type="molecule type" value="Genomic_DNA"/>
</dbReference>
<evidence type="ECO:0000256" key="2">
    <source>
        <dbReference type="SAM" id="Phobius"/>
    </source>
</evidence>
<comment type="caution">
    <text evidence="3">The sequence shown here is derived from an EMBL/GenBank/DDBJ whole genome shotgun (WGS) entry which is preliminary data.</text>
</comment>
<gene>
    <name evidence="3" type="ORF">P5673_000088</name>
</gene>
<evidence type="ECO:0000313" key="3">
    <source>
        <dbReference type="EMBL" id="KAK2573977.1"/>
    </source>
</evidence>
<sequence>MSEVIDLEDLDYESVCLPEDYPEARKGSAADSLTDGNTSQQSQTRLIMIKSYTEICFEAGESAGQEETSPRVKSNKFTETNNNATLTEPLPDKKRKFSRPMMKFPKSKDKVNVWTKQKNGTVKKRNRIPCWLAIFAFCCGVSKDYQWYSLMGKGVILAIFMFILYLVACLVFLPFVMIAGAVSAVFFAAGMVSYFAFSSKKVGVSFDDDGEASCLKAVWGSWV</sequence>
<keyword evidence="2" id="KW-0472">Membrane</keyword>